<name>A0ABN1J4F4_9CLOT</name>
<sequence>MLAFCLVLFSCNSKTPQNGFNKRLRGQVNIIVEKEKEYYIKTFAKEFTGVFPSVSFNIKVEEDFYDNTEEILNARGENRNDIIIMDTKYSPYIVKEYSDELWDISSILEPYKDSYYKEDIKKFALDQGIYGLPLDKKPYFMIYRKDIFEKGKIKSENIRTWQEFISKCKELNKSLNKDYKFMWEEKDNDIYHVMLSQVAGSNNYFSENSSLSSDKIKKVTLTKELLKKENMISREDLIEGIKKERVIATMVSMELLHEIMNSLPEMKGKWTLTKVPAFEIGGNREVLLEGHSIFISRDSSNKDAVLTFLEYIIANEKIQQQLLLGKGIFSSNVNSLKWSDLNKKVEYYNNAKLWILAANAEKLLMGK</sequence>
<keyword evidence="1" id="KW-1003">Cell membrane</keyword>
<dbReference type="Pfam" id="PF01547">
    <property type="entry name" value="SBP_bac_1"/>
    <property type="match status" value="1"/>
</dbReference>
<evidence type="ECO:0000256" key="4">
    <source>
        <dbReference type="ARBA" id="ARBA00023139"/>
    </source>
</evidence>
<keyword evidence="4" id="KW-0564">Palmitate</keyword>
<protein>
    <recommendedName>
        <fullName evidence="8">Extracellular solute-binding protein</fullName>
    </recommendedName>
</protein>
<dbReference type="Gene3D" id="3.40.190.10">
    <property type="entry name" value="Periplasmic binding protein-like II"/>
    <property type="match status" value="1"/>
</dbReference>
<evidence type="ECO:0000256" key="5">
    <source>
        <dbReference type="ARBA" id="ARBA00023288"/>
    </source>
</evidence>
<dbReference type="PANTHER" id="PTHR43649:SF33">
    <property type="entry name" value="POLYGALACTURONAN_RHAMNOGALACTURONAN-BINDING PROTEIN YTCQ"/>
    <property type="match status" value="1"/>
</dbReference>
<evidence type="ECO:0000256" key="3">
    <source>
        <dbReference type="ARBA" id="ARBA00023136"/>
    </source>
</evidence>
<dbReference type="InterPro" id="IPR006059">
    <property type="entry name" value="SBP"/>
</dbReference>
<keyword evidence="3" id="KW-0472">Membrane</keyword>
<reference evidence="6 7" key="1">
    <citation type="journal article" date="2019" name="Int. J. Syst. Evol. Microbiol.">
        <title>The Global Catalogue of Microorganisms (GCM) 10K type strain sequencing project: providing services to taxonomists for standard genome sequencing and annotation.</title>
        <authorList>
            <consortium name="The Broad Institute Genomics Platform"/>
            <consortium name="The Broad Institute Genome Sequencing Center for Infectious Disease"/>
            <person name="Wu L."/>
            <person name="Ma J."/>
        </authorList>
    </citation>
    <scope>NUCLEOTIDE SEQUENCE [LARGE SCALE GENOMIC DNA]</scope>
    <source>
        <strain evidence="6 7">JCM 1405</strain>
    </source>
</reference>
<organism evidence="6 7">
    <name type="scientific">Clostridium malenominatum</name>
    <dbReference type="NCBI Taxonomy" id="1539"/>
    <lineage>
        <taxon>Bacteria</taxon>
        <taxon>Bacillati</taxon>
        <taxon>Bacillota</taxon>
        <taxon>Clostridia</taxon>
        <taxon>Eubacteriales</taxon>
        <taxon>Clostridiaceae</taxon>
        <taxon>Clostridium</taxon>
    </lineage>
</organism>
<proteinExistence type="predicted"/>
<evidence type="ECO:0008006" key="8">
    <source>
        <dbReference type="Google" id="ProtNLM"/>
    </source>
</evidence>
<keyword evidence="5" id="KW-0449">Lipoprotein</keyword>
<comment type="caution">
    <text evidence="6">The sequence shown here is derived from an EMBL/GenBank/DDBJ whole genome shotgun (WGS) entry which is preliminary data.</text>
</comment>
<evidence type="ECO:0000256" key="2">
    <source>
        <dbReference type="ARBA" id="ARBA00022729"/>
    </source>
</evidence>
<dbReference type="InterPro" id="IPR050490">
    <property type="entry name" value="Bact_solute-bd_prot1"/>
</dbReference>
<keyword evidence="7" id="KW-1185">Reference proteome</keyword>
<dbReference type="EMBL" id="BAAACF010000003">
    <property type="protein sequence ID" value="GAA0728387.1"/>
    <property type="molecule type" value="Genomic_DNA"/>
</dbReference>
<accession>A0ABN1J4F4</accession>
<evidence type="ECO:0000313" key="6">
    <source>
        <dbReference type="EMBL" id="GAA0728387.1"/>
    </source>
</evidence>
<keyword evidence="2" id="KW-0732">Signal</keyword>
<evidence type="ECO:0000256" key="1">
    <source>
        <dbReference type="ARBA" id="ARBA00022475"/>
    </source>
</evidence>
<dbReference type="PANTHER" id="PTHR43649">
    <property type="entry name" value="ARABINOSE-BINDING PROTEIN-RELATED"/>
    <property type="match status" value="1"/>
</dbReference>
<dbReference type="SUPFAM" id="SSF53850">
    <property type="entry name" value="Periplasmic binding protein-like II"/>
    <property type="match status" value="1"/>
</dbReference>
<dbReference type="Proteomes" id="UP001500339">
    <property type="component" value="Unassembled WGS sequence"/>
</dbReference>
<evidence type="ECO:0000313" key="7">
    <source>
        <dbReference type="Proteomes" id="UP001500339"/>
    </source>
</evidence>
<gene>
    <name evidence="6" type="ORF">GCM10008905_27200</name>
</gene>